<protein>
    <submittedName>
        <fullName evidence="2">Membrane protein</fullName>
    </submittedName>
</protein>
<keyword evidence="1" id="KW-1133">Transmembrane helix</keyword>
<keyword evidence="3" id="KW-1185">Reference proteome</keyword>
<dbReference type="Pfam" id="PF14087">
    <property type="entry name" value="DUF4267"/>
    <property type="match status" value="1"/>
</dbReference>
<dbReference type="AlphaFoldDB" id="A0A7I7YQ86"/>
<evidence type="ECO:0000256" key="1">
    <source>
        <dbReference type="SAM" id="Phobius"/>
    </source>
</evidence>
<evidence type="ECO:0000313" key="3">
    <source>
        <dbReference type="Proteomes" id="UP000467105"/>
    </source>
</evidence>
<gene>
    <name evidence="2" type="ORF">MPRM_11100</name>
</gene>
<proteinExistence type="predicted"/>
<dbReference type="InterPro" id="IPR025363">
    <property type="entry name" value="DUF4267"/>
</dbReference>
<reference evidence="2 3" key="1">
    <citation type="journal article" date="2019" name="Emerg. Microbes Infect.">
        <title>Comprehensive subspecies identification of 175 nontuberculous mycobacteria species based on 7547 genomic profiles.</title>
        <authorList>
            <person name="Matsumoto Y."/>
            <person name="Kinjo T."/>
            <person name="Motooka D."/>
            <person name="Nabeya D."/>
            <person name="Jung N."/>
            <person name="Uechi K."/>
            <person name="Horii T."/>
            <person name="Iida T."/>
            <person name="Fujita J."/>
            <person name="Nakamura S."/>
        </authorList>
    </citation>
    <scope>NUCLEOTIDE SEQUENCE [LARGE SCALE GENOMIC DNA]</scope>
    <source>
        <strain evidence="2 3">JCM 14742</strain>
    </source>
</reference>
<evidence type="ECO:0000313" key="2">
    <source>
        <dbReference type="EMBL" id="BBZ43829.1"/>
    </source>
</evidence>
<name>A0A7I7YQ86_9MYCO</name>
<dbReference type="Proteomes" id="UP000467105">
    <property type="component" value="Chromosome"/>
</dbReference>
<organism evidence="2 3">
    <name type="scientific">Mycobacterium parmense</name>
    <dbReference type="NCBI Taxonomy" id="185642"/>
    <lineage>
        <taxon>Bacteria</taxon>
        <taxon>Bacillati</taxon>
        <taxon>Actinomycetota</taxon>
        <taxon>Actinomycetes</taxon>
        <taxon>Mycobacteriales</taxon>
        <taxon>Mycobacteriaceae</taxon>
        <taxon>Mycobacterium</taxon>
        <taxon>Mycobacterium simiae complex</taxon>
    </lineage>
</organism>
<accession>A0A7I7YQ86</accession>
<keyword evidence="1" id="KW-0812">Transmembrane</keyword>
<keyword evidence="1" id="KW-0472">Membrane</keyword>
<dbReference type="EMBL" id="AP022614">
    <property type="protein sequence ID" value="BBZ43829.1"/>
    <property type="molecule type" value="Genomic_DNA"/>
</dbReference>
<feature type="transmembrane region" description="Helical" evidence="1">
    <location>
        <begin position="107"/>
        <end position="129"/>
    </location>
</feature>
<sequence length="130" mass="13212">MFDMTVTTTIGFVLAGVLAAAILLIGARFLIAPRVAAAGYGVVPDLDQPNAGAYLSVKGVRDITTGLIVIVLMIAQATHLLGWVILAATIIPIADATIVLRHGGARATAFGVHGGTAAVMLVTSALLLIP</sequence>